<keyword evidence="2" id="KW-1185">Reference proteome</keyword>
<dbReference type="Proteomes" id="UP000749040">
    <property type="component" value="Unassembled WGS sequence"/>
</dbReference>
<dbReference type="EMBL" id="JADKYB010000003">
    <property type="protein sequence ID" value="MBM9504284.1"/>
    <property type="molecule type" value="Genomic_DNA"/>
</dbReference>
<protein>
    <submittedName>
        <fullName evidence="1">Uncharacterized protein</fullName>
    </submittedName>
</protein>
<evidence type="ECO:0000313" key="1">
    <source>
        <dbReference type="EMBL" id="MBM9504284.1"/>
    </source>
</evidence>
<evidence type="ECO:0000313" key="2">
    <source>
        <dbReference type="Proteomes" id="UP000749040"/>
    </source>
</evidence>
<name>A0ABS2TLR9_9ACTN</name>
<sequence>MTELILQARPGGGQMVMGAVLCHDGPLPIIEGAVRMLKQILGWTQSRLRSSPRT</sequence>
<gene>
    <name evidence="1" type="ORF">ITX44_07000</name>
</gene>
<dbReference type="RefSeq" id="WP_205356145.1">
    <property type="nucleotide sequence ID" value="NZ_JADKYB010000003.1"/>
</dbReference>
<organism evidence="1 2">
    <name type="scientific">Actinacidiphila acididurans</name>
    <dbReference type="NCBI Taxonomy" id="2784346"/>
    <lineage>
        <taxon>Bacteria</taxon>
        <taxon>Bacillati</taxon>
        <taxon>Actinomycetota</taxon>
        <taxon>Actinomycetes</taxon>
        <taxon>Kitasatosporales</taxon>
        <taxon>Streptomycetaceae</taxon>
        <taxon>Actinacidiphila</taxon>
    </lineage>
</organism>
<comment type="caution">
    <text evidence="1">The sequence shown here is derived from an EMBL/GenBank/DDBJ whole genome shotgun (WGS) entry which is preliminary data.</text>
</comment>
<proteinExistence type="predicted"/>
<reference evidence="1 2" key="1">
    <citation type="submission" date="2021-01" db="EMBL/GenBank/DDBJ databases">
        <title>Streptomyces acididurans sp. nov., isolated from a peat swamp forest soil.</title>
        <authorList>
            <person name="Chantavorakit T."/>
            <person name="Duangmal K."/>
        </authorList>
    </citation>
    <scope>NUCLEOTIDE SEQUENCE [LARGE SCALE GENOMIC DNA]</scope>
    <source>
        <strain evidence="1 2">KK5PA1</strain>
    </source>
</reference>
<accession>A0ABS2TLR9</accession>